<comment type="subcellular location">
    <subcellularLocation>
        <location evidence="1 6">Membrane</location>
        <topology evidence="1 6">Multi-pass membrane protein</topology>
    </subcellularLocation>
</comment>
<dbReference type="Pfam" id="PF01169">
    <property type="entry name" value="GDT1"/>
    <property type="match status" value="2"/>
</dbReference>
<organism evidence="7 8">
    <name type="scientific">Imhoffiella purpurea</name>
    <dbReference type="NCBI Taxonomy" id="1249627"/>
    <lineage>
        <taxon>Bacteria</taxon>
        <taxon>Pseudomonadati</taxon>
        <taxon>Pseudomonadota</taxon>
        <taxon>Gammaproteobacteria</taxon>
        <taxon>Chromatiales</taxon>
        <taxon>Chromatiaceae</taxon>
        <taxon>Imhoffiella</taxon>
    </lineage>
</organism>
<dbReference type="PANTHER" id="PTHR12608:SF1">
    <property type="entry name" value="TRANSMEMBRANE PROTEIN 165"/>
    <property type="match status" value="1"/>
</dbReference>
<dbReference type="InterPro" id="IPR001727">
    <property type="entry name" value="GDT1-like"/>
</dbReference>
<keyword evidence="3 6" id="KW-0812">Transmembrane</keyword>
<evidence type="ECO:0000256" key="2">
    <source>
        <dbReference type="ARBA" id="ARBA00009190"/>
    </source>
</evidence>
<dbReference type="EMBL" id="AONC01000028">
    <property type="protein sequence ID" value="EXJ15231.1"/>
    <property type="molecule type" value="Genomic_DNA"/>
</dbReference>
<evidence type="ECO:0000313" key="8">
    <source>
        <dbReference type="Proteomes" id="UP000019460"/>
    </source>
</evidence>
<dbReference type="GO" id="GO:0046873">
    <property type="term" value="F:metal ion transmembrane transporter activity"/>
    <property type="evidence" value="ECO:0007669"/>
    <property type="project" value="InterPro"/>
</dbReference>
<dbReference type="AlphaFoldDB" id="W9VE08"/>
<dbReference type="OrthoDB" id="9801356at2"/>
<sequence>MPLFDSLSIPAWLVPAFTSFGLIFLAELGDKSQLVCITLAARHRQAPVLVGAVLAFVVLNTLAVVFGVGLAEWLPERLLAAIVAVLFAVFGVLALRSSLDCDDGEVPERPGHGILIATFLMILLAEMGDKTQIAVAGLASNLEPMAVWFGSTLALAATSALGVTIGCRMLSGVPMQRLHQLSGVIFLLLAAGALFKVF</sequence>
<reference evidence="7 8" key="1">
    <citation type="submission" date="2012-11" db="EMBL/GenBank/DDBJ databases">
        <title>Genome assembly of Thiorhodococcus sp. AK35.</title>
        <authorList>
            <person name="Nupur N."/>
            <person name="Khatri I."/>
            <person name="Subramanian S."/>
            <person name="Pinnaka A."/>
        </authorList>
    </citation>
    <scope>NUCLEOTIDE SEQUENCE [LARGE SCALE GENOMIC DNA]</scope>
    <source>
        <strain evidence="7 8">AK35</strain>
    </source>
</reference>
<gene>
    <name evidence="7" type="ORF">D779_1529</name>
</gene>
<dbReference type="PATRIC" id="fig|1249627.3.peg.1978"/>
<dbReference type="GO" id="GO:0016020">
    <property type="term" value="C:membrane"/>
    <property type="evidence" value="ECO:0007669"/>
    <property type="project" value="UniProtKB-SubCell"/>
</dbReference>
<keyword evidence="5 6" id="KW-0472">Membrane</keyword>
<comment type="caution">
    <text evidence="7">The sequence shown here is derived from an EMBL/GenBank/DDBJ whole genome shotgun (WGS) entry which is preliminary data.</text>
</comment>
<keyword evidence="8" id="KW-1185">Reference proteome</keyword>
<name>W9VE08_9GAMM</name>
<accession>W9VE08</accession>
<evidence type="ECO:0000256" key="1">
    <source>
        <dbReference type="ARBA" id="ARBA00004141"/>
    </source>
</evidence>
<comment type="similarity">
    <text evidence="2 6">Belongs to the GDT1 family.</text>
</comment>
<evidence type="ECO:0000256" key="5">
    <source>
        <dbReference type="ARBA" id="ARBA00023136"/>
    </source>
</evidence>
<feature type="transmembrane region" description="Helical" evidence="6">
    <location>
        <begin position="145"/>
        <end position="166"/>
    </location>
</feature>
<dbReference type="RefSeq" id="WP_043753141.1">
    <property type="nucleotide sequence ID" value="NZ_AONC01000028.1"/>
</dbReference>
<evidence type="ECO:0000313" key="7">
    <source>
        <dbReference type="EMBL" id="EXJ15231.1"/>
    </source>
</evidence>
<evidence type="ECO:0000256" key="6">
    <source>
        <dbReference type="RuleBase" id="RU365102"/>
    </source>
</evidence>
<protein>
    <recommendedName>
        <fullName evidence="6">GDT1 family protein</fullName>
    </recommendedName>
</protein>
<feature type="transmembrane region" description="Helical" evidence="6">
    <location>
        <begin position="178"/>
        <end position="195"/>
    </location>
</feature>
<keyword evidence="4 6" id="KW-1133">Transmembrane helix</keyword>
<proteinExistence type="inferred from homology"/>
<dbReference type="PANTHER" id="PTHR12608">
    <property type="entry name" value="TRANSMEMBRANE PROTEIN HTP-1 RELATED"/>
    <property type="match status" value="1"/>
</dbReference>
<dbReference type="Proteomes" id="UP000019460">
    <property type="component" value="Unassembled WGS sequence"/>
</dbReference>
<evidence type="ECO:0000256" key="3">
    <source>
        <dbReference type="ARBA" id="ARBA00022692"/>
    </source>
</evidence>
<evidence type="ECO:0000256" key="4">
    <source>
        <dbReference type="ARBA" id="ARBA00022989"/>
    </source>
</evidence>
<dbReference type="eggNOG" id="COG2119">
    <property type="taxonomic scope" value="Bacteria"/>
</dbReference>
<feature type="transmembrane region" description="Helical" evidence="6">
    <location>
        <begin position="6"/>
        <end position="26"/>
    </location>
</feature>
<feature type="transmembrane region" description="Helical" evidence="6">
    <location>
        <begin position="77"/>
        <end position="95"/>
    </location>
</feature>
<feature type="transmembrane region" description="Helical" evidence="6">
    <location>
        <begin position="47"/>
        <end position="71"/>
    </location>
</feature>